<feature type="domain" description="DUF7642" evidence="2">
    <location>
        <begin position="90"/>
        <end position="203"/>
    </location>
</feature>
<dbReference type="InterPro" id="IPR056059">
    <property type="entry name" value="DUF7642"/>
</dbReference>
<evidence type="ECO:0000313" key="3">
    <source>
        <dbReference type="EMBL" id="AQK53897.1"/>
    </source>
</evidence>
<dbReference type="OMA" id="DTIIWIS"/>
<feature type="transmembrane region" description="Helical" evidence="1">
    <location>
        <begin position="58"/>
        <end position="81"/>
    </location>
</feature>
<reference evidence="3" key="1">
    <citation type="submission" date="2015-12" db="EMBL/GenBank/DDBJ databases">
        <title>Update maize B73 reference genome by single molecule sequencing technologies.</title>
        <authorList>
            <consortium name="Maize Genome Sequencing Project"/>
            <person name="Ware D."/>
        </authorList>
    </citation>
    <scope>NUCLEOTIDE SEQUENCE</scope>
    <source>
        <tissue evidence="3">Seedling</tissue>
    </source>
</reference>
<evidence type="ECO:0000259" key="2">
    <source>
        <dbReference type="Pfam" id="PF24649"/>
    </source>
</evidence>
<accession>A0A1D6Q5U6</accession>
<organism evidence="3">
    <name type="scientific">Zea mays</name>
    <name type="common">Maize</name>
    <dbReference type="NCBI Taxonomy" id="4577"/>
    <lineage>
        <taxon>Eukaryota</taxon>
        <taxon>Viridiplantae</taxon>
        <taxon>Streptophyta</taxon>
        <taxon>Embryophyta</taxon>
        <taxon>Tracheophyta</taxon>
        <taxon>Spermatophyta</taxon>
        <taxon>Magnoliopsida</taxon>
        <taxon>Liliopsida</taxon>
        <taxon>Poales</taxon>
        <taxon>Poaceae</taxon>
        <taxon>PACMAD clade</taxon>
        <taxon>Panicoideae</taxon>
        <taxon>Andropogonodae</taxon>
        <taxon>Andropogoneae</taxon>
        <taxon>Tripsacinae</taxon>
        <taxon>Zea</taxon>
    </lineage>
</organism>
<gene>
    <name evidence="3" type="ORF">ZEAMMB73_Zm00001d051247</name>
</gene>
<dbReference type="ExpressionAtlas" id="A0A1D6Q5U6">
    <property type="expression patterns" value="baseline and differential"/>
</dbReference>
<dbReference type="EMBL" id="CM000780">
    <property type="protein sequence ID" value="AQK53897.1"/>
    <property type="molecule type" value="Genomic_DNA"/>
</dbReference>
<sequence>MLSGHAVTLSERSASGTRLIEDVACEAGDEEEADAAARVVYRASFQELMPNYLQYDTIIWALISLLLVLAWGIGLLLLLYLPYKRYVLKKDILSRQLFVTESKIVYKATRPSYMPFMGIVKKEIKVPLHLIVDVIIEQGLYVCMFLKKRIYYAGCLQSAYSLYTFRIESIAHGKPASVDELQFHGVHNPDFLRKVITREASRSIREVQSWKNRLYSEEGPSHVQSSGLHSPSAKVRASPICAAFDSKGKISDNILLHKIEELNRSVKNLESLLVRSHRRE</sequence>
<dbReference type="PANTHER" id="PTHR35410">
    <property type="entry name" value="EXPRESSED PROTEIN"/>
    <property type="match status" value="1"/>
</dbReference>
<protein>
    <recommendedName>
        <fullName evidence="2">DUF7642 domain-containing protein</fullName>
    </recommendedName>
</protein>
<keyword evidence="1" id="KW-0812">Transmembrane</keyword>
<evidence type="ECO:0000256" key="1">
    <source>
        <dbReference type="SAM" id="Phobius"/>
    </source>
</evidence>
<name>A0A1D6Q5U6_MAIZE</name>
<keyword evidence="1" id="KW-0472">Membrane</keyword>
<dbReference type="FunCoup" id="A0A1D6Q5U6">
    <property type="interactions" value="196"/>
</dbReference>
<dbReference type="AlphaFoldDB" id="A0A1D6Q5U6"/>
<dbReference type="Pfam" id="PF24649">
    <property type="entry name" value="DUF7642"/>
    <property type="match status" value="1"/>
</dbReference>
<dbReference type="PANTHER" id="PTHR35410:SF2">
    <property type="entry name" value="OS02G0640200 PROTEIN"/>
    <property type="match status" value="1"/>
</dbReference>
<dbReference type="InParanoid" id="A0A1D6Q5U6"/>
<proteinExistence type="predicted"/>
<dbReference type="IntAct" id="A0A1D6Q5U6">
    <property type="interactions" value="4"/>
</dbReference>
<keyword evidence="1" id="KW-1133">Transmembrane helix</keyword>